<dbReference type="Proteomes" id="UP000078383">
    <property type="component" value="Unassembled WGS sequence"/>
</dbReference>
<proteinExistence type="predicted"/>
<sequence length="43" mass="4987">MGRIQEKCAGCVGKTVDIISLNCYNEINSWDYRRIDFKAYGVR</sequence>
<protein>
    <submittedName>
        <fullName evidence="1">Uncharacterized protein</fullName>
    </submittedName>
</protein>
<name>A0A174Y9S8_9FIRM</name>
<reference evidence="1 2" key="1">
    <citation type="submission" date="2015-09" db="EMBL/GenBank/DDBJ databases">
        <authorList>
            <consortium name="Pathogen Informatics"/>
        </authorList>
    </citation>
    <scope>NUCLEOTIDE SEQUENCE [LARGE SCALE GENOMIC DNA]</scope>
    <source>
        <strain evidence="1 2">2789STDY5834889</strain>
    </source>
</reference>
<evidence type="ECO:0000313" key="2">
    <source>
        <dbReference type="Proteomes" id="UP000078383"/>
    </source>
</evidence>
<organism evidence="1 2">
    <name type="scientific">[Ruminococcus] torques</name>
    <dbReference type="NCBI Taxonomy" id="33039"/>
    <lineage>
        <taxon>Bacteria</taxon>
        <taxon>Bacillati</taxon>
        <taxon>Bacillota</taxon>
        <taxon>Clostridia</taxon>
        <taxon>Lachnospirales</taxon>
        <taxon>Lachnospiraceae</taxon>
        <taxon>Mediterraneibacter</taxon>
    </lineage>
</organism>
<dbReference type="AlphaFoldDB" id="A0A174Y9S8"/>
<gene>
    <name evidence="1" type="ORF">ERS852502_00102</name>
</gene>
<evidence type="ECO:0000313" key="1">
    <source>
        <dbReference type="EMBL" id="CUQ80720.1"/>
    </source>
</evidence>
<accession>A0A174Y9S8</accession>
<dbReference type="EMBL" id="CZBX01000001">
    <property type="protein sequence ID" value="CUQ80720.1"/>
    <property type="molecule type" value="Genomic_DNA"/>
</dbReference>